<dbReference type="InterPro" id="IPR009061">
    <property type="entry name" value="DNA-bd_dom_put_sf"/>
</dbReference>
<dbReference type="RefSeq" id="WP_146488644.1">
    <property type="nucleotide sequence ID" value="NZ_VIGX01000015.1"/>
</dbReference>
<dbReference type="EMBL" id="VIGX01000015">
    <property type="protein sequence ID" value="TWS27332.1"/>
    <property type="molecule type" value="Genomic_DNA"/>
</dbReference>
<dbReference type="Pfam" id="PF12728">
    <property type="entry name" value="HTH_17"/>
    <property type="match status" value="1"/>
</dbReference>
<proteinExistence type="predicted"/>
<organism evidence="2 3">
    <name type="scientific">Tsukamurella conjunctivitidis</name>
    <dbReference type="NCBI Taxonomy" id="2592068"/>
    <lineage>
        <taxon>Bacteria</taxon>
        <taxon>Bacillati</taxon>
        <taxon>Actinomycetota</taxon>
        <taxon>Actinomycetes</taxon>
        <taxon>Mycobacteriales</taxon>
        <taxon>Tsukamurellaceae</taxon>
        <taxon>Tsukamurella</taxon>
    </lineage>
</organism>
<gene>
    <name evidence="2" type="ORF">FK530_19505</name>
</gene>
<dbReference type="AlphaFoldDB" id="A0A5C5RX49"/>
<protein>
    <submittedName>
        <fullName evidence="2">Helix-turn-helix domain-containing protein</fullName>
    </submittedName>
</protein>
<feature type="domain" description="Helix-turn-helix" evidence="1">
    <location>
        <begin position="31"/>
        <end position="76"/>
    </location>
</feature>
<sequence length="83" mass="9233">MCGRLEGVAGYSVLLIGIRVELSTRGTALEFLTTEQVAGRWQVNPATVLGMAKAGRIPCVKIGRAYRYPFEGLRRWETAHLLR</sequence>
<name>A0A5C5RX49_9ACTN</name>
<dbReference type="SUPFAM" id="SSF46955">
    <property type="entry name" value="Putative DNA-binding domain"/>
    <property type="match status" value="1"/>
</dbReference>
<keyword evidence="3" id="KW-1185">Reference proteome</keyword>
<comment type="caution">
    <text evidence="2">The sequence shown here is derived from an EMBL/GenBank/DDBJ whole genome shotgun (WGS) entry which is preliminary data.</text>
</comment>
<evidence type="ECO:0000313" key="2">
    <source>
        <dbReference type="EMBL" id="TWS27332.1"/>
    </source>
</evidence>
<accession>A0A5C5RX49</accession>
<evidence type="ECO:0000259" key="1">
    <source>
        <dbReference type="Pfam" id="PF12728"/>
    </source>
</evidence>
<dbReference type="InterPro" id="IPR041657">
    <property type="entry name" value="HTH_17"/>
</dbReference>
<reference evidence="2 3" key="1">
    <citation type="submission" date="2019-06" db="EMBL/GenBank/DDBJ databases">
        <title>Tsukamurella conjunctivitidis sp. nov., Tsukamurella assacharolytica sp. nov. and Tsukamurella sputae sp. nov. isolated from patients with conjunctivitis, bacteraemia (lymphoma) and respiratory infection (sputum) in Hong Kong.</title>
        <authorList>
            <person name="Teng J.L.L."/>
            <person name="Lee H.H."/>
            <person name="Fong J.Y.H."/>
            <person name="Fok K.M.N."/>
            <person name="Lau S.K.P."/>
            <person name="Woo P.C.Y."/>
        </authorList>
    </citation>
    <scope>NUCLEOTIDE SEQUENCE [LARGE SCALE GENOMIC DNA]</scope>
    <source>
        <strain evidence="2 3">HKU72</strain>
    </source>
</reference>
<dbReference type="Proteomes" id="UP000319375">
    <property type="component" value="Unassembled WGS sequence"/>
</dbReference>
<evidence type="ECO:0000313" key="3">
    <source>
        <dbReference type="Proteomes" id="UP000319375"/>
    </source>
</evidence>